<sequence>MSPAAGTARARRHRRPVRVSAGRRVAADRSRAAWRIASGVVSTSDRQRLEYGVAASAAPFLFAWTPLRQFALRDIDTRDVDPPSE</sequence>
<dbReference type="STRING" id="1440774.Y900_023465"/>
<evidence type="ECO:0000313" key="3">
    <source>
        <dbReference type="Proteomes" id="UP000022835"/>
    </source>
</evidence>
<evidence type="ECO:0000313" key="2">
    <source>
        <dbReference type="EMBL" id="KDF01806.1"/>
    </source>
</evidence>
<feature type="region of interest" description="Disordered" evidence="1">
    <location>
        <begin position="1"/>
        <end position="24"/>
    </location>
</feature>
<protein>
    <submittedName>
        <fullName evidence="2">Uncharacterized protein</fullName>
    </submittedName>
</protein>
<evidence type="ECO:0000256" key="1">
    <source>
        <dbReference type="SAM" id="MobiDB-lite"/>
    </source>
</evidence>
<accession>A0A064CNB5</accession>
<dbReference type="Proteomes" id="UP000022835">
    <property type="component" value="Unassembled WGS sequence"/>
</dbReference>
<name>A0A064CNB5_9MYCO</name>
<organism evidence="2 3">
    <name type="scientific">Mycolicibacterium aromaticivorans JS19b1 = JCM 16368</name>
    <dbReference type="NCBI Taxonomy" id="1440774"/>
    <lineage>
        <taxon>Bacteria</taxon>
        <taxon>Bacillati</taxon>
        <taxon>Actinomycetota</taxon>
        <taxon>Actinomycetes</taxon>
        <taxon>Mycobacteriales</taxon>
        <taxon>Mycobacteriaceae</taxon>
        <taxon>Mycolicibacterium</taxon>
    </lineage>
</organism>
<dbReference type="EMBL" id="JALN02000001">
    <property type="protein sequence ID" value="KDF01806.1"/>
    <property type="molecule type" value="Genomic_DNA"/>
</dbReference>
<keyword evidence="3" id="KW-1185">Reference proteome</keyword>
<reference evidence="2" key="1">
    <citation type="submission" date="2014-05" db="EMBL/GenBank/DDBJ databases">
        <title>Genome sequence of Mycobacterium aromaticivorans strain JS19b1T (= DSM 45407T).</title>
        <authorList>
            <person name="Kwak Y."/>
            <person name="Park G.-S."/>
            <person name="Li Q.X."/>
            <person name="Lee S.-E."/>
            <person name="Shin J.-H."/>
        </authorList>
    </citation>
    <scope>NUCLEOTIDE SEQUENCE [LARGE SCALE GENOMIC DNA]</scope>
    <source>
        <strain evidence="2">JS19b1</strain>
    </source>
</reference>
<dbReference type="AlphaFoldDB" id="A0A064CNB5"/>
<proteinExistence type="predicted"/>
<gene>
    <name evidence="2" type="ORF">Y900_023465</name>
</gene>
<comment type="caution">
    <text evidence="2">The sequence shown here is derived from an EMBL/GenBank/DDBJ whole genome shotgun (WGS) entry which is preliminary data.</text>
</comment>